<reference evidence="16" key="2">
    <citation type="journal article" date="2019" name="Int. J. Syst. Evol. Microbiol.">
        <title>The Global Catalogue of Microorganisms (GCM) 10K type strain sequencing project: providing services to taxonomists for standard genome sequencing and annotation.</title>
        <authorList>
            <consortium name="The Broad Institute Genomics Platform"/>
            <consortium name="The Broad Institute Genome Sequencing Center for Infectious Disease"/>
            <person name="Wu L."/>
            <person name="Ma J."/>
        </authorList>
    </citation>
    <scope>NUCLEOTIDE SEQUENCE [LARGE SCALE GENOMIC DNA]</scope>
    <source>
        <strain evidence="16">CECT 8482</strain>
    </source>
</reference>
<dbReference type="InterPro" id="IPR039023">
    <property type="entry name" value="SdhC_prok"/>
</dbReference>
<keyword evidence="16" id="KW-1185">Reference proteome</keyword>
<dbReference type="NCBIfam" id="TIGR02970">
    <property type="entry name" value="succ_dehyd_cytB"/>
    <property type="match status" value="1"/>
</dbReference>
<dbReference type="Proteomes" id="UP001243846">
    <property type="component" value="Unassembled WGS sequence"/>
</dbReference>
<name>A0ABT8DEC5_9RHOB</name>
<evidence type="ECO:0000313" key="14">
    <source>
        <dbReference type="EMBL" id="MDN3713602.1"/>
    </source>
</evidence>
<evidence type="ECO:0000313" key="15">
    <source>
        <dbReference type="EMBL" id="MDN3713857.1"/>
    </source>
</evidence>
<keyword evidence="10" id="KW-0408">Iron</keyword>
<accession>A0ABT8DEC5</accession>
<feature type="transmembrane region" description="Helical" evidence="13">
    <location>
        <begin position="67"/>
        <end position="85"/>
    </location>
</feature>
<evidence type="ECO:0000256" key="5">
    <source>
        <dbReference type="ARBA" id="ARBA00020076"/>
    </source>
</evidence>
<evidence type="ECO:0000313" key="16">
    <source>
        <dbReference type="Proteomes" id="UP001243846"/>
    </source>
</evidence>
<keyword evidence="8" id="KW-0479">Metal-binding</keyword>
<gene>
    <name evidence="14" type="primary">sdhC</name>
    <name evidence="14" type="ORF">QWZ10_21000</name>
    <name evidence="15" type="ORF">QWZ10_22595</name>
</gene>
<comment type="cofactor">
    <cofactor evidence="1">
        <name>heme</name>
        <dbReference type="ChEBI" id="CHEBI:30413"/>
    </cofactor>
</comment>
<comment type="subunit">
    <text evidence="12">Part of an enzyme complex containing four subunits: a flavoprotein, an iron-sulfur protein, plus two membrane-anchoring proteins, SdhC and SdhD. The complex can form homotrimers.</text>
</comment>
<evidence type="ECO:0000256" key="13">
    <source>
        <dbReference type="SAM" id="Phobius"/>
    </source>
</evidence>
<evidence type="ECO:0000256" key="4">
    <source>
        <dbReference type="ARBA" id="ARBA00007244"/>
    </source>
</evidence>
<reference evidence="14" key="3">
    <citation type="submission" date="2023-06" db="EMBL/GenBank/DDBJ databases">
        <authorList>
            <person name="Lucena T."/>
            <person name="Sun Q."/>
        </authorList>
    </citation>
    <scope>NUCLEOTIDE SEQUENCE</scope>
    <source>
        <strain evidence="14">CECT 8482</strain>
    </source>
</reference>
<dbReference type="InterPro" id="IPR000701">
    <property type="entry name" value="SuccDH_FuR_B_TM-su"/>
</dbReference>
<keyword evidence="9 13" id="KW-1133">Transmembrane helix</keyword>
<comment type="similarity">
    <text evidence="4">Belongs to the cytochrome b560 family.</text>
</comment>
<evidence type="ECO:0000256" key="12">
    <source>
        <dbReference type="ARBA" id="ARBA00025912"/>
    </source>
</evidence>
<comment type="subcellular location">
    <subcellularLocation>
        <location evidence="3">Membrane</location>
    </subcellularLocation>
</comment>
<sequence>MGMSTRLKPHRRHPLWLAYMLHRLSGLALALFLPAHFYVLSLALTKPETLDHFLSFADNPLVKLAEFGLVFLLAVHFFGGLRLLALEFLPWSSRQKSLAAASIAGAFLVSGTFLCARCEHGSTNPNRT</sequence>
<dbReference type="SUPFAM" id="SSF81343">
    <property type="entry name" value="Fumarate reductase respiratory complex transmembrane subunits"/>
    <property type="match status" value="1"/>
</dbReference>
<dbReference type="EMBL" id="JAUFRC010000002">
    <property type="protein sequence ID" value="MDN3713602.1"/>
    <property type="molecule type" value="Genomic_DNA"/>
</dbReference>
<reference evidence="14" key="1">
    <citation type="journal article" date="2014" name="Int. J. Syst. Evol. Microbiol.">
        <title>Complete genome of a new Firmicutes species belonging to the dominant human colonic microbiota ('Ruminococcus bicirculans') reveals two chromosomes and a selective capacity to utilize plant glucans.</title>
        <authorList>
            <consortium name="NISC Comparative Sequencing Program"/>
            <person name="Wegmann U."/>
            <person name="Louis P."/>
            <person name="Goesmann A."/>
            <person name="Henrissat B."/>
            <person name="Duncan S.H."/>
            <person name="Flint H.J."/>
        </authorList>
    </citation>
    <scope>NUCLEOTIDE SEQUENCE</scope>
    <source>
        <strain evidence="14">CECT 8482</strain>
    </source>
</reference>
<comment type="caution">
    <text evidence="14">The sequence shown here is derived from an EMBL/GenBank/DDBJ whole genome shotgun (WGS) entry which is preliminary data.</text>
</comment>
<evidence type="ECO:0000256" key="11">
    <source>
        <dbReference type="ARBA" id="ARBA00023136"/>
    </source>
</evidence>
<dbReference type="PANTHER" id="PTHR41910">
    <property type="entry name" value="SUCCINATE DEHYDROGENASE 2 MEMBRANE SUBUNIT SDHC"/>
    <property type="match status" value="1"/>
</dbReference>
<evidence type="ECO:0000256" key="8">
    <source>
        <dbReference type="ARBA" id="ARBA00022723"/>
    </source>
</evidence>
<evidence type="ECO:0000256" key="3">
    <source>
        <dbReference type="ARBA" id="ARBA00004370"/>
    </source>
</evidence>
<evidence type="ECO:0000256" key="9">
    <source>
        <dbReference type="ARBA" id="ARBA00022989"/>
    </source>
</evidence>
<comment type="function">
    <text evidence="2">Membrane-anchoring subunit of succinate dehydrogenase (SDH).</text>
</comment>
<keyword evidence="6" id="KW-0349">Heme</keyword>
<proteinExistence type="inferred from homology"/>
<evidence type="ECO:0000256" key="2">
    <source>
        <dbReference type="ARBA" id="ARBA00004050"/>
    </source>
</evidence>
<dbReference type="PANTHER" id="PTHR41910:SF1">
    <property type="entry name" value="SUCCINATE DEHYDROGENASE HYDROPHOBIC MEMBRANE ANCHOR SUBUNIT"/>
    <property type="match status" value="1"/>
</dbReference>
<dbReference type="InterPro" id="IPR034804">
    <property type="entry name" value="SQR/QFR_C/D"/>
</dbReference>
<evidence type="ECO:0000256" key="10">
    <source>
        <dbReference type="ARBA" id="ARBA00023004"/>
    </source>
</evidence>
<organism evidence="14 16">
    <name type="scientific">Paracoccus cavernae</name>
    <dbReference type="NCBI Taxonomy" id="1571207"/>
    <lineage>
        <taxon>Bacteria</taxon>
        <taxon>Pseudomonadati</taxon>
        <taxon>Pseudomonadota</taxon>
        <taxon>Alphaproteobacteria</taxon>
        <taxon>Rhodobacterales</taxon>
        <taxon>Paracoccaceae</taxon>
        <taxon>Paracoccus</taxon>
    </lineage>
</organism>
<evidence type="ECO:0000256" key="7">
    <source>
        <dbReference type="ARBA" id="ARBA00022692"/>
    </source>
</evidence>
<evidence type="ECO:0000256" key="1">
    <source>
        <dbReference type="ARBA" id="ARBA00001971"/>
    </source>
</evidence>
<dbReference type="Gene3D" id="1.20.1300.10">
    <property type="entry name" value="Fumarate reductase/succinate dehydrogenase, transmembrane subunit"/>
    <property type="match status" value="1"/>
</dbReference>
<dbReference type="Pfam" id="PF01127">
    <property type="entry name" value="Sdh_cyt"/>
    <property type="match status" value="1"/>
</dbReference>
<dbReference type="InterPro" id="IPR014314">
    <property type="entry name" value="Succ_DH_cytb556"/>
</dbReference>
<evidence type="ECO:0000256" key="6">
    <source>
        <dbReference type="ARBA" id="ARBA00022617"/>
    </source>
</evidence>
<protein>
    <recommendedName>
        <fullName evidence="5">Succinate dehydrogenase cytochrome b556 subunit</fullName>
    </recommendedName>
</protein>
<keyword evidence="7 13" id="KW-0812">Transmembrane</keyword>
<dbReference type="EMBL" id="JAUFRC010000002">
    <property type="protein sequence ID" value="MDN3713857.1"/>
    <property type="molecule type" value="Genomic_DNA"/>
</dbReference>
<keyword evidence="11 13" id="KW-0472">Membrane</keyword>